<gene>
    <name evidence="1" type="ORF">SAMN05444682_103430</name>
</gene>
<dbReference type="Proteomes" id="UP000198670">
    <property type="component" value="Unassembled WGS sequence"/>
</dbReference>
<evidence type="ECO:0000313" key="1">
    <source>
        <dbReference type="EMBL" id="SFI37168.1"/>
    </source>
</evidence>
<dbReference type="STRING" id="1477437.SAMN05444682_103430"/>
<protein>
    <submittedName>
        <fullName evidence="1">Uncharacterized protein</fullName>
    </submittedName>
</protein>
<reference evidence="1 2" key="1">
    <citation type="submission" date="2016-10" db="EMBL/GenBank/DDBJ databases">
        <authorList>
            <person name="de Groot N.N."/>
        </authorList>
    </citation>
    <scope>NUCLEOTIDE SEQUENCE [LARGE SCALE GENOMIC DNA]</scope>
    <source>
        <strain evidence="1 2">RK1</strain>
    </source>
</reference>
<dbReference type="EMBL" id="FOQO01000003">
    <property type="protein sequence ID" value="SFI37168.1"/>
    <property type="molecule type" value="Genomic_DNA"/>
</dbReference>
<evidence type="ECO:0000313" key="2">
    <source>
        <dbReference type="Proteomes" id="UP000198670"/>
    </source>
</evidence>
<sequence length="503" mass="54906">MNRISTQPASVAPGHIQFLDSIQPPLPAGEYTLTATQVVKDLPGETSDPVYDASQQLLVDGPRFALNPAQIHMVYPPANQSGDFSNSLPSIVFSNFSLPWSREIDPSGAADAPIDGDTPINQVPWMGLLTIYSGDLEGTGSKAGTPFSVSVSELVNPADDTVLPPDLGKIYGPMDNKVAVVDLDISYFQAISPSLEELPFLAHSRVVNTDGKVMLGMEDDGCFSVIIGNRLPNAGDQNTIYLVSYEGHQAHLHGSTIETRYQKIRLALLGSWQFSTLANRGSFLNLMEDLCKPGRGGVKLLQMPDAEVAGELSPLAKEALEIGYVPLQNDMRVGERATSWYRGPFVAAPTREDAAYGPYHFSDHAMHYDPEYGMFNHAYSAAWQIGRLLALSDAAFSAGFFSWRNDYLKSLLQEAKRSVTQKQAQALGAEAVDGKRKRYSIVAGLQHVLASDFSNVDWPKVPGRANEDLPGLLSDKEQQAIHLSGDDPILFIKKKIQQQKSEQ</sequence>
<organism evidence="1 2">
    <name type="scientific">Parapedobacter indicus</name>
    <dbReference type="NCBI Taxonomy" id="1477437"/>
    <lineage>
        <taxon>Bacteria</taxon>
        <taxon>Pseudomonadati</taxon>
        <taxon>Bacteroidota</taxon>
        <taxon>Sphingobacteriia</taxon>
        <taxon>Sphingobacteriales</taxon>
        <taxon>Sphingobacteriaceae</taxon>
        <taxon>Parapedobacter</taxon>
    </lineage>
</organism>
<proteinExistence type="predicted"/>
<dbReference type="OrthoDB" id="4846903at2"/>
<dbReference type="AlphaFoldDB" id="A0A1I3HN17"/>
<accession>A0A1I3HN17</accession>
<name>A0A1I3HN17_9SPHI</name>
<keyword evidence="2" id="KW-1185">Reference proteome</keyword>
<dbReference type="RefSeq" id="WP_090626190.1">
    <property type="nucleotide sequence ID" value="NZ_FOQO01000003.1"/>
</dbReference>